<name>A0A3M0DZI2_9EURY</name>
<protein>
    <recommendedName>
        <fullName evidence="3">Small CPxCG-related zinc finger protein</fullName>
    </recommendedName>
</protein>
<evidence type="ECO:0000313" key="2">
    <source>
        <dbReference type="Proteomes" id="UP000277326"/>
    </source>
</evidence>
<dbReference type="AlphaFoldDB" id="A0A3M0DZI2"/>
<organism evidence="1 2">
    <name type="scientific">Haloplanus aerogenes</name>
    <dbReference type="NCBI Taxonomy" id="660522"/>
    <lineage>
        <taxon>Archaea</taxon>
        <taxon>Methanobacteriati</taxon>
        <taxon>Methanobacteriota</taxon>
        <taxon>Stenosarchaea group</taxon>
        <taxon>Halobacteria</taxon>
        <taxon>Halobacteriales</taxon>
        <taxon>Haloferacaceae</taxon>
        <taxon>Haloplanus</taxon>
    </lineage>
</organism>
<dbReference type="Pfam" id="PF24444">
    <property type="entry name" value="DUF7563"/>
    <property type="match status" value="1"/>
</dbReference>
<evidence type="ECO:0008006" key="3">
    <source>
        <dbReference type="Google" id="ProtNLM"/>
    </source>
</evidence>
<reference evidence="1 2" key="1">
    <citation type="journal article" date="2015" name="Stand. Genomic Sci.">
        <title>Genomic Encyclopedia of Bacterial and Archaeal Type Strains, Phase III: the genomes of soil and plant-associated and newly described type strains.</title>
        <authorList>
            <person name="Whitman W.B."/>
            <person name="Woyke T."/>
            <person name="Klenk H.P."/>
            <person name="Zhou Y."/>
            <person name="Lilburn T.G."/>
            <person name="Beck B.J."/>
            <person name="De Vos P."/>
            <person name="Vandamme P."/>
            <person name="Eisen J.A."/>
            <person name="Garrity G."/>
            <person name="Hugenholtz P."/>
            <person name="Kyrpides N.C."/>
        </authorList>
    </citation>
    <scope>NUCLEOTIDE SEQUENCE [LARGE SCALE GENOMIC DNA]</scope>
    <source>
        <strain evidence="1 2">CGMCC 1.10124</strain>
    </source>
</reference>
<accession>A0A3M0DZI2</accession>
<gene>
    <name evidence="1" type="ORF">ATH50_0146</name>
</gene>
<proteinExistence type="predicted"/>
<dbReference type="Proteomes" id="UP000277326">
    <property type="component" value="Unassembled WGS sequence"/>
</dbReference>
<evidence type="ECO:0000313" key="1">
    <source>
        <dbReference type="EMBL" id="RMB25063.1"/>
    </source>
</evidence>
<comment type="caution">
    <text evidence="1">The sequence shown here is derived from an EMBL/GenBank/DDBJ whole genome shotgun (WGS) entry which is preliminary data.</text>
</comment>
<dbReference type="EMBL" id="REFS01000001">
    <property type="protein sequence ID" value="RMB25063.1"/>
    <property type="molecule type" value="Genomic_DNA"/>
</dbReference>
<dbReference type="InterPro" id="IPR055985">
    <property type="entry name" value="DUF7563"/>
</dbReference>
<sequence length="50" mass="5849">MPECDNCDSFVTERYVRVFAPTHLDTVRVCPRCEDLVRDGNETRMARSTR</sequence>